<dbReference type="SMART" id="SM01114">
    <property type="entry name" value="CXC"/>
    <property type="match status" value="1"/>
</dbReference>
<accession>T1GKW9</accession>
<dbReference type="InterPro" id="IPR032043">
    <property type="entry name" value="Msl2_Znf-RING"/>
</dbReference>
<dbReference type="EnsemblMetazoa" id="MESCA004150-RA">
    <property type="protein sequence ID" value="MESCA004150-PA"/>
    <property type="gene ID" value="MESCA004150"/>
</dbReference>
<dbReference type="HOGENOM" id="CLU_044266_0_0_1"/>
<dbReference type="InterPro" id="IPR017907">
    <property type="entry name" value="Znf_RING_CS"/>
</dbReference>
<dbReference type="GO" id="GO:0072487">
    <property type="term" value="C:MSL complex"/>
    <property type="evidence" value="ECO:0007669"/>
    <property type="project" value="UniProtKB-UniRule"/>
</dbReference>
<dbReference type="GO" id="GO:0061630">
    <property type="term" value="F:ubiquitin protein ligase activity"/>
    <property type="evidence" value="ECO:0007669"/>
    <property type="project" value="InterPro"/>
</dbReference>
<dbReference type="CDD" id="cd13122">
    <property type="entry name" value="MSL2_CXC"/>
    <property type="match status" value="1"/>
</dbReference>
<reference evidence="9" key="2">
    <citation type="submission" date="2015-06" db="UniProtKB">
        <authorList>
            <consortium name="EnsemblMetazoa"/>
        </authorList>
    </citation>
    <scope>IDENTIFICATION</scope>
</reference>
<evidence type="ECO:0000256" key="3">
    <source>
        <dbReference type="ARBA" id="ARBA00022833"/>
    </source>
</evidence>
<organism evidence="9 10">
    <name type="scientific">Megaselia scalaris</name>
    <name type="common">Humpbacked fly</name>
    <name type="synonym">Phora scalaris</name>
    <dbReference type="NCBI Taxonomy" id="36166"/>
    <lineage>
        <taxon>Eukaryota</taxon>
        <taxon>Metazoa</taxon>
        <taxon>Ecdysozoa</taxon>
        <taxon>Arthropoda</taxon>
        <taxon>Hexapoda</taxon>
        <taxon>Insecta</taxon>
        <taxon>Pterygota</taxon>
        <taxon>Neoptera</taxon>
        <taxon>Endopterygota</taxon>
        <taxon>Diptera</taxon>
        <taxon>Brachycera</taxon>
        <taxon>Muscomorpha</taxon>
        <taxon>Platypezoidea</taxon>
        <taxon>Phoridae</taxon>
        <taxon>Megaseliini</taxon>
        <taxon>Megaselia</taxon>
    </lineage>
</organism>
<dbReference type="SUPFAM" id="SSF57850">
    <property type="entry name" value="RING/U-box"/>
    <property type="match status" value="1"/>
</dbReference>
<dbReference type="PROSITE" id="PS50089">
    <property type="entry name" value="ZF_RING_2"/>
    <property type="match status" value="1"/>
</dbReference>
<dbReference type="PANTHER" id="PTHR16048:SF3">
    <property type="entry name" value="E3 UBIQUITIN-PROTEIN LIGASE MSL2"/>
    <property type="match status" value="1"/>
</dbReference>
<proteinExistence type="inferred from homology"/>
<dbReference type="PANTHER" id="PTHR16048">
    <property type="entry name" value="MSL2-RELATED"/>
    <property type="match status" value="1"/>
</dbReference>
<dbReference type="Pfam" id="PF16682">
    <property type="entry name" value="MSL2-CXC"/>
    <property type="match status" value="1"/>
</dbReference>
<sequence>MKAISLYVSISRIVYQRNSPILENKWTDLYRLIPYLRQALSCAVCVKLLIDPYSPKDRKCQHFVCRQCVRGKKHIRPQCMSCADCADYRTYVENRQIAIIMQCYKALCEYVMSSSVYQSICEAGIQTGVVGDGVIIPPFSLVEFIEEGANLQDIFVFGNSVPYIKKEPAFEMVPDIKLKVETPASSPPIHIVQKPIQQQQQQRGKPLDSKHTIQHHHPPQKIKTLVASAPQMAIVNNVNACLKPGKVSLSTSSSTNSVNYINNHSATFPKIQQQTVKIANSYQISSKSIVNVHQNQQPQTQTQTTNQAQIRHPIKTVSNGSAMYSVVYTGNGNKLTIKRKTEPDHGDHTIKKTSPAIDRQVPAKPSNTNNTNLKRRGCRCGNATPTPGKLTCCGQRCPCYVESKSCIDCKCRGCRNPHRPGGGKVRPRIPELDCYEFKCSMKLYPPQHPQQQP</sequence>
<keyword evidence="10" id="KW-1185">Reference proteome</keyword>
<evidence type="ECO:0000256" key="4">
    <source>
        <dbReference type="PROSITE-ProRule" id="PRU00175"/>
    </source>
</evidence>
<evidence type="ECO:0000313" key="10">
    <source>
        <dbReference type="Proteomes" id="UP000015102"/>
    </source>
</evidence>
<keyword evidence="1" id="KW-0479">Metal-binding</keyword>
<dbReference type="AlphaFoldDB" id="T1GKW9"/>
<dbReference type="PROSITE" id="PS00518">
    <property type="entry name" value="ZF_RING_1"/>
    <property type="match status" value="1"/>
</dbReference>
<keyword evidence="5" id="KW-0158">Chromosome</keyword>
<dbReference type="InterPro" id="IPR033467">
    <property type="entry name" value="Tesmin/TSO1-like_CXC"/>
</dbReference>
<evidence type="ECO:0000259" key="8">
    <source>
        <dbReference type="PROSITE" id="PS52051"/>
    </source>
</evidence>
<dbReference type="STRING" id="36166.T1GKW9"/>
<dbReference type="InterPro" id="IPR001841">
    <property type="entry name" value="Znf_RING"/>
</dbReference>
<dbReference type="Pfam" id="PF16685">
    <property type="entry name" value="zf-RING_10"/>
    <property type="match status" value="1"/>
</dbReference>
<evidence type="ECO:0000313" key="9">
    <source>
        <dbReference type="EnsemblMetazoa" id="MESCA004150-PA"/>
    </source>
</evidence>
<evidence type="ECO:0000256" key="5">
    <source>
        <dbReference type="PROSITE-ProRule" id="PRU01396"/>
    </source>
</evidence>
<feature type="compositionally biased region" description="Basic and acidic residues" evidence="6">
    <location>
        <begin position="340"/>
        <end position="350"/>
    </location>
</feature>
<dbReference type="EMBL" id="CAQQ02006308">
    <property type="status" value="NOT_ANNOTATED_CDS"/>
    <property type="molecule type" value="Genomic_DNA"/>
</dbReference>
<feature type="region of interest" description="Disordered" evidence="6">
    <location>
        <begin position="340"/>
        <end position="370"/>
    </location>
</feature>
<feature type="domain" description="CXC MSL2-type" evidence="8">
    <location>
        <begin position="373"/>
        <end position="424"/>
    </location>
</feature>
<dbReference type="InterPro" id="IPR032049">
    <property type="entry name" value="Msl2-CXC"/>
</dbReference>
<evidence type="ECO:0000256" key="1">
    <source>
        <dbReference type="ARBA" id="ARBA00022723"/>
    </source>
</evidence>
<dbReference type="PROSITE" id="PS52051">
    <property type="entry name" value="CXC_MSL2"/>
    <property type="match status" value="1"/>
</dbReference>
<evidence type="ECO:0000256" key="6">
    <source>
        <dbReference type="SAM" id="MobiDB-lite"/>
    </source>
</evidence>
<evidence type="ECO:0000259" key="7">
    <source>
        <dbReference type="PROSITE" id="PS50089"/>
    </source>
</evidence>
<comment type="similarity">
    <text evidence="5">Belongs to the MSL2 family.</text>
</comment>
<feature type="region of interest" description="Disordered" evidence="6">
    <location>
        <begin position="195"/>
        <end position="219"/>
    </location>
</feature>
<keyword evidence="3" id="KW-0862">Zinc</keyword>
<keyword evidence="2 4" id="KW-0863">Zinc-finger</keyword>
<feature type="domain" description="RING-type" evidence="7">
    <location>
        <begin position="42"/>
        <end position="85"/>
    </location>
</feature>
<keyword evidence="5" id="KW-0539">Nucleus</keyword>
<dbReference type="OMA" id="GPQECNG"/>
<dbReference type="Proteomes" id="UP000015102">
    <property type="component" value="Unassembled WGS sequence"/>
</dbReference>
<dbReference type="GO" id="GO:0008270">
    <property type="term" value="F:zinc ion binding"/>
    <property type="evidence" value="ECO:0007669"/>
    <property type="project" value="UniProtKB-KW"/>
</dbReference>
<protein>
    <submittedName>
        <fullName evidence="9">Uncharacterized protein</fullName>
    </submittedName>
</protein>
<dbReference type="InterPro" id="IPR037922">
    <property type="entry name" value="MSL2"/>
</dbReference>
<evidence type="ECO:0000256" key="2">
    <source>
        <dbReference type="ARBA" id="ARBA00022771"/>
    </source>
</evidence>
<dbReference type="GO" id="GO:0016567">
    <property type="term" value="P:protein ubiquitination"/>
    <property type="evidence" value="ECO:0007669"/>
    <property type="project" value="TreeGrafter"/>
</dbReference>
<dbReference type="Gene3D" id="3.30.40.10">
    <property type="entry name" value="Zinc/RING finger domain, C3HC4 (zinc finger)"/>
    <property type="match status" value="1"/>
</dbReference>
<reference evidence="10" key="1">
    <citation type="submission" date="2013-02" db="EMBL/GenBank/DDBJ databases">
        <authorList>
            <person name="Hughes D."/>
        </authorList>
    </citation>
    <scope>NUCLEOTIDE SEQUENCE</scope>
    <source>
        <strain>Durham</strain>
        <strain evidence="10">NC isolate 2 -- Noor lab</strain>
    </source>
</reference>
<dbReference type="InterPro" id="IPR013083">
    <property type="entry name" value="Znf_RING/FYVE/PHD"/>
</dbReference>
<name>T1GKW9_MEGSC</name>